<gene>
    <name evidence="3" type="ORF">ACFPTN_20875</name>
</gene>
<comment type="similarity">
    <text evidence="1">Belongs to the UPF0065 (bug) family.</text>
</comment>
<dbReference type="InterPro" id="IPR042100">
    <property type="entry name" value="Bug_dom1"/>
</dbReference>
<keyword evidence="2" id="KW-0732">Signal</keyword>
<sequence>MTRRKALLALGIGLGLATASPLLQAQGGDKAVIRILVGLPAGGGTDAIARYFAEQLRAELGQPVIVENKPGAGGRLAADALAKAAPDGLTYMIAPNATPTFQTLVFGHQLRWDLWRDFAPVAGLVSYPIGLAASNALKVGNAREFVAWAKAHPAQASFGTAGMGGQTHFLGVQFAKVAGIELQPTPYKGTPPMMNDLLGGHIPAGVALIESLAPQHRAGTLRLLGIFSDKRSPLLPEVPTLAEQGYDVTLGEAWTAMWAPAKTPGAELERMQQALARILARPQVGDHLRTQLAVVPRYLDAGAMAAEQRKELAAWEPIIKASGFKPE</sequence>
<dbReference type="Proteomes" id="UP001595974">
    <property type="component" value="Unassembled WGS sequence"/>
</dbReference>
<keyword evidence="4" id="KW-1185">Reference proteome</keyword>
<dbReference type="Gene3D" id="3.40.190.10">
    <property type="entry name" value="Periplasmic binding protein-like II"/>
    <property type="match status" value="1"/>
</dbReference>
<dbReference type="Gene3D" id="3.40.190.150">
    <property type="entry name" value="Bordetella uptake gene, domain 1"/>
    <property type="match status" value="1"/>
</dbReference>
<dbReference type="Pfam" id="PF03401">
    <property type="entry name" value="TctC"/>
    <property type="match status" value="1"/>
</dbReference>
<dbReference type="PIRSF" id="PIRSF017082">
    <property type="entry name" value="YflP"/>
    <property type="match status" value="1"/>
</dbReference>
<dbReference type="PANTHER" id="PTHR42928">
    <property type="entry name" value="TRICARBOXYLATE-BINDING PROTEIN"/>
    <property type="match status" value="1"/>
</dbReference>
<comment type="caution">
    <text evidence="3">The sequence shown here is derived from an EMBL/GenBank/DDBJ whole genome shotgun (WGS) entry which is preliminary data.</text>
</comment>
<organism evidence="3 4">
    <name type="scientific">Thauera sinica</name>
    <dbReference type="NCBI Taxonomy" id="2665146"/>
    <lineage>
        <taxon>Bacteria</taxon>
        <taxon>Pseudomonadati</taxon>
        <taxon>Pseudomonadota</taxon>
        <taxon>Betaproteobacteria</taxon>
        <taxon>Rhodocyclales</taxon>
        <taxon>Zoogloeaceae</taxon>
        <taxon>Thauera</taxon>
    </lineage>
</organism>
<dbReference type="InterPro" id="IPR005064">
    <property type="entry name" value="BUG"/>
</dbReference>
<protein>
    <submittedName>
        <fullName evidence="3">Tripartite tricarboxylate transporter substrate-binding protein</fullName>
    </submittedName>
</protein>
<dbReference type="RefSeq" id="WP_096449676.1">
    <property type="nucleotide sequence ID" value="NZ_JBHSOG010000101.1"/>
</dbReference>
<dbReference type="PANTHER" id="PTHR42928:SF5">
    <property type="entry name" value="BLR1237 PROTEIN"/>
    <property type="match status" value="1"/>
</dbReference>
<evidence type="ECO:0000313" key="4">
    <source>
        <dbReference type="Proteomes" id="UP001595974"/>
    </source>
</evidence>
<evidence type="ECO:0000256" key="1">
    <source>
        <dbReference type="ARBA" id="ARBA00006987"/>
    </source>
</evidence>
<dbReference type="SUPFAM" id="SSF53850">
    <property type="entry name" value="Periplasmic binding protein-like II"/>
    <property type="match status" value="1"/>
</dbReference>
<evidence type="ECO:0000313" key="3">
    <source>
        <dbReference type="EMBL" id="MFC5771840.1"/>
    </source>
</evidence>
<proteinExistence type="inferred from homology"/>
<accession>A0ABW1AX61</accession>
<dbReference type="EMBL" id="JBHSOG010000101">
    <property type="protein sequence ID" value="MFC5771840.1"/>
    <property type="molecule type" value="Genomic_DNA"/>
</dbReference>
<feature type="chain" id="PRO_5046439283" evidence="2">
    <location>
        <begin position="26"/>
        <end position="327"/>
    </location>
</feature>
<feature type="signal peptide" evidence="2">
    <location>
        <begin position="1"/>
        <end position="25"/>
    </location>
</feature>
<evidence type="ECO:0000256" key="2">
    <source>
        <dbReference type="SAM" id="SignalP"/>
    </source>
</evidence>
<name>A0ABW1AX61_9RHOO</name>
<reference evidence="4" key="1">
    <citation type="journal article" date="2019" name="Int. J. Syst. Evol. Microbiol.">
        <title>The Global Catalogue of Microorganisms (GCM) 10K type strain sequencing project: providing services to taxonomists for standard genome sequencing and annotation.</title>
        <authorList>
            <consortium name="The Broad Institute Genomics Platform"/>
            <consortium name="The Broad Institute Genome Sequencing Center for Infectious Disease"/>
            <person name="Wu L."/>
            <person name="Ma J."/>
        </authorList>
    </citation>
    <scope>NUCLEOTIDE SEQUENCE [LARGE SCALE GENOMIC DNA]</scope>
    <source>
        <strain evidence="4">SHR3</strain>
    </source>
</reference>